<dbReference type="Proteomes" id="UP000823775">
    <property type="component" value="Unassembled WGS sequence"/>
</dbReference>
<gene>
    <name evidence="1" type="ORF">HAX54_050816</name>
</gene>
<name>A0ABS8WQL5_DATST</name>
<proteinExistence type="predicted"/>
<evidence type="ECO:0000313" key="2">
    <source>
        <dbReference type="Proteomes" id="UP000823775"/>
    </source>
</evidence>
<dbReference type="EMBL" id="JACEIK010008946">
    <property type="protein sequence ID" value="MCE3051797.1"/>
    <property type="molecule type" value="Genomic_DNA"/>
</dbReference>
<protein>
    <submittedName>
        <fullName evidence="1">Uncharacterized protein</fullName>
    </submittedName>
</protein>
<accession>A0ABS8WQL5</accession>
<organism evidence="1 2">
    <name type="scientific">Datura stramonium</name>
    <name type="common">Jimsonweed</name>
    <name type="synonym">Common thornapple</name>
    <dbReference type="NCBI Taxonomy" id="4076"/>
    <lineage>
        <taxon>Eukaryota</taxon>
        <taxon>Viridiplantae</taxon>
        <taxon>Streptophyta</taxon>
        <taxon>Embryophyta</taxon>
        <taxon>Tracheophyta</taxon>
        <taxon>Spermatophyta</taxon>
        <taxon>Magnoliopsida</taxon>
        <taxon>eudicotyledons</taxon>
        <taxon>Gunneridae</taxon>
        <taxon>Pentapetalae</taxon>
        <taxon>asterids</taxon>
        <taxon>lamiids</taxon>
        <taxon>Solanales</taxon>
        <taxon>Solanaceae</taxon>
        <taxon>Solanoideae</taxon>
        <taxon>Datureae</taxon>
        <taxon>Datura</taxon>
    </lineage>
</organism>
<keyword evidence="2" id="KW-1185">Reference proteome</keyword>
<sequence length="67" mass="7439">MAQQNRLGFFSSPKLTLTRGHRPDDPNCYWGLNDVASSDTLPPTAISWPRKLVRYSATCLSSSLISL</sequence>
<comment type="caution">
    <text evidence="1">The sequence shown here is derived from an EMBL/GenBank/DDBJ whole genome shotgun (WGS) entry which is preliminary data.</text>
</comment>
<evidence type="ECO:0000313" key="1">
    <source>
        <dbReference type="EMBL" id="MCE3051797.1"/>
    </source>
</evidence>
<reference evidence="1 2" key="1">
    <citation type="journal article" date="2021" name="BMC Genomics">
        <title>Datura genome reveals duplications of psychoactive alkaloid biosynthetic genes and high mutation rate following tissue culture.</title>
        <authorList>
            <person name="Rajewski A."/>
            <person name="Carter-House D."/>
            <person name="Stajich J."/>
            <person name="Litt A."/>
        </authorList>
    </citation>
    <scope>NUCLEOTIDE SEQUENCE [LARGE SCALE GENOMIC DNA]</scope>
    <source>
        <strain evidence="1">AR-01</strain>
    </source>
</reference>
<feature type="non-terminal residue" evidence="1">
    <location>
        <position position="67"/>
    </location>
</feature>